<proteinExistence type="predicted"/>
<dbReference type="Proteomes" id="UP000664521">
    <property type="component" value="Unassembled WGS sequence"/>
</dbReference>
<feature type="compositionally biased region" description="Polar residues" evidence="1">
    <location>
        <begin position="117"/>
        <end position="130"/>
    </location>
</feature>
<evidence type="ECO:0000313" key="3">
    <source>
        <dbReference type="Proteomes" id="UP000664521"/>
    </source>
</evidence>
<dbReference type="EMBL" id="CAJPDS010000023">
    <property type="protein sequence ID" value="CAF9918944.1"/>
    <property type="molecule type" value="Genomic_DNA"/>
</dbReference>
<gene>
    <name evidence="2" type="ORF">HETSPECPRED_003884</name>
</gene>
<organism evidence="2 3">
    <name type="scientific">Heterodermia speciosa</name>
    <dbReference type="NCBI Taxonomy" id="116794"/>
    <lineage>
        <taxon>Eukaryota</taxon>
        <taxon>Fungi</taxon>
        <taxon>Dikarya</taxon>
        <taxon>Ascomycota</taxon>
        <taxon>Pezizomycotina</taxon>
        <taxon>Lecanoromycetes</taxon>
        <taxon>OSLEUM clade</taxon>
        <taxon>Lecanoromycetidae</taxon>
        <taxon>Caliciales</taxon>
        <taxon>Physciaceae</taxon>
        <taxon>Heterodermia</taxon>
    </lineage>
</organism>
<dbReference type="AlphaFoldDB" id="A0A8H3F8F5"/>
<sequence>MNCDYCGQRYQYNSPQHSGNELVTGYASMDFGQIHWLGNGSSSWTLEPTIAHPAGITDADPMWKQCTSLFWGVWDPPRVLSPVAAVSPNDPTSTVDPAITPDPQVQISTKAIAQPASGVTSMNGLPTKTSAPILGGSESHTQQAGSAGTVDPKVVPDRNTAKSEDPAATVEPTSKVAQDPNDDASLQSSLYPSADLLNDLSWTLSNPTSSSEVGQVADPGADPASTVHLPKIIFPGQADARTSDGTAATHLKTNSQSKGTQATYAADPLAMQDIEVSLGSSGLQIGSTIVAIPKAGSFHTASQGITPEQSSDRVFTVAGAVFTAAGSDQLFVQGHTLEQGSKAITIDGLSGLASGKPALSAPFNAGNAVITAASKTFTLQSNGQVVADGVTLAQGSSATVVDGKTMSLGPSAVIIGSSTISLPLVPTEPSNFFTIGSKTFTLLGNGQVVGDEVTLAQGSSATVVDGKTMSVGTSEVIIGSSTIPLAFVPSDHAKVITVGSKAFTLLGNGQMAGDGVTLIPGSPATVVNENTMSLGVSVLIIGSSTIPLPSASESSAVLGNIIMSAFGAHSVATPSSSSPNASSSGLMPFTGSAPTIQRFKLAHVVFGVTFIASVSALI</sequence>
<feature type="region of interest" description="Disordered" evidence="1">
    <location>
        <begin position="117"/>
        <end position="188"/>
    </location>
</feature>
<reference evidence="2" key="1">
    <citation type="submission" date="2021-03" db="EMBL/GenBank/DDBJ databases">
        <authorList>
            <person name="Tagirdzhanova G."/>
        </authorList>
    </citation>
    <scope>NUCLEOTIDE SEQUENCE</scope>
</reference>
<protein>
    <submittedName>
        <fullName evidence="2">Uncharacterized protein</fullName>
    </submittedName>
</protein>
<keyword evidence="3" id="KW-1185">Reference proteome</keyword>
<evidence type="ECO:0000256" key="1">
    <source>
        <dbReference type="SAM" id="MobiDB-lite"/>
    </source>
</evidence>
<name>A0A8H3F8F5_9LECA</name>
<accession>A0A8H3F8F5</accession>
<evidence type="ECO:0000313" key="2">
    <source>
        <dbReference type="EMBL" id="CAF9918944.1"/>
    </source>
</evidence>
<comment type="caution">
    <text evidence="2">The sequence shown here is derived from an EMBL/GenBank/DDBJ whole genome shotgun (WGS) entry which is preliminary data.</text>
</comment>
<dbReference type="OrthoDB" id="3944128at2759"/>
<feature type="compositionally biased region" description="Basic and acidic residues" evidence="1">
    <location>
        <begin position="154"/>
        <end position="165"/>
    </location>
</feature>